<dbReference type="Proteomes" id="UP001202328">
    <property type="component" value="Unassembled WGS sequence"/>
</dbReference>
<evidence type="ECO:0000256" key="2">
    <source>
        <dbReference type="RuleBase" id="RU000461"/>
    </source>
</evidence>
<keyword evidence="1 2" id="KW-0349">Heme</keyword>
<dbReference type="PROSITE" id="PS00086">
    <property type="entry name" value="CYTOCHROME_P450"/>
    <property type="match status" value="1"/>
</dbReference>
<keyword evidence="1 2" id="KW-0408">Iron</keyword>
<sequence>MELPPGPRKLPIIGNLHQLNKGGELVHVTLAKLAQEHGKIMTVWFGGQQPSIVVSHHEAAWEVLVTKASDFSSRTLPYMSTFSSADWHTLATCNLGPFWQNLRKGLQTTTLNPHTFSAQVHLQQKDIANLILNLKEEASLNGGIVKPMVPLRRTTIQLIGRFCFGVEFEDKDEFVENIDTVMEETIRLSGHARLVDVFEFTRYIPGFRLLFKEAYELKHKIEETIRPYIHRYKSSTNCFLQFLLSQEDYSEEVVIFNLFEQFLLSTDSTSNATSWALAYLIHNEKIQEKVYAEVQESAGCGHSREEMVTVEEVSKLKYVNEVVKEVLRMKPIAPLAVPHQAVCDSTLMGMKVHKGTPVMVNIYAVHYDPTVWVEPQRFMPERFLSGMSDAGDKSKADAAMERSLIAFGAGRRICAGMDLAKLQVALTLANLVNSFRWSCVSEGQFPDLAEDLSFILRMKTPLVARIVPR</sequence>
<comment type="cofactor">
    <cofactor evidence="1">
        <name>heme</name>
        <dbReference type="ChEBI" id="CHEBI:30413"/>
    </cofactor>
</comment>
<evidence type="ECO:0008006" key="5">
    <source>
        <dbReference type="Google" id="ProtNLM"/>
    </source>
</evidence>
<dbReference type="InterPro" id="IPR036396">
    <property type="entry name" value="Cyt_P450_sf"/>
</dbReference>
<keyword evidence="2" id="KW-0560">Oxidoreductase</keyword>
<keyword evidence="2" id="KW-0503">Monooxygenase</keyword>
<keyword evidence="1 2" id="KW-0479">Metal-binding</keyword>
<name>A0AAD4XM15_9MAGN</name>
<dbReference type="AlphaFoldDB" id="A0AAD4XM15"/>
<accession>A0AAD4XM15</accession>
<protein>
    <recommendedName>
        <fullName evidence="5">Cytochrome P450</fullName>
    </recommendedName>
</protein>
<dbReference type="PRINTS" id="PR00463">
    <property type="entry name" value="EP450I"/>
</dbReference>
<comment type="similarity">
    <text evidence="2">Belongs to the cytochrome P450 family.</text>
</comment>
<gene>
    <name evidence="3" type="ORF">MKW98_026972</name>
</gene>
<dbReference type="InterPro" id="IPR017972">
    <property type="entry name" value="Cyt_P450_CS"/>
</dbReference>
<dbReference type="Pfam" id="PF00067">
    <property type="entry name" value="p450"/>
    <property type="match status" value="1"/>
</dbReference>
<evidence type="ECO:0000313" key="4">
    <source>
        <dbReference type="Proteomes" id="UP001202328"/>
    </source>
</evidence>
<evidence type="ECO:0000256" key="1">
    <source>
        <dbReference type="PIRSR" id="PIRSR602401-1"/>
    </source>
</evidence>
<dbReference type="SUPFAM" id="SSF48264">
    <property type="entry name" value="Cytochrome P450"/>
    <property type="match status" value="1"/>
</dbReference>
<organism evidence="3 4">
    <name type="scientific">Papaver atlanticum</name>
    <dbReference type="NCBI Taxonomy" id="357466"/>
    <lineage>
        <taxon>Eukaryota</taxon>
        <taxon>Viridiplantae</taxon>
        <taxon>Streptophyta</taxon>
        <taxon>Embryophyta</taxon>
        <taxon>Tracheophyta</taxon>
        <taxon>Spermatophyta</taxon>
        <taxon>Magnoliopsida</taxon>
        <taxon>Ranunculales</taxon>
        <taxon>Papaveraceae</taxon>
        <taxon>Papaveroideae</taxon>
        <taxon>Papaver</taxon>
    </lineage>
</organism>
<dbReference type="PRINTS" id="PR00385">
    <property type="entry name" value="P450"/>
</dbReference>
<proteinExistence type="inferred from homology"/>
<dbReference type="GO" id="GO:0020037">
    <property type="term" value="F:heme binding"/>
    <property type="evidence" value="ECO:0007669"/>
    <property type="project" value="InterPro"/>
</dbReference>
<keyword evidence="4" id="KW-1185">Reference proteome</keyword>
<reference evidence="3" key="1">
    <citation type="submission" date="2022-04" db="EMBL/GenBank/DDBJ databases">
        <title>A functionally conserved STORR gene fusion in Papaver species that diverged 16.8 million years ago.</title>
        <authorList>
            <person name="Catania T."/>
        </authorList>
    </citation>
    <scope>NUCLEOTIDE SEQUENCE</scope>
    <source>
        <strain evidence="3">S-188037</strain>
    </source>
</reference>
<dbReference type="GO" id="GO:0033075">
    <property type="term" value="P:isoquinoline alkaloid biosynthetic process"/>
    <property type="evidence" value="ECO:0007669"/>
    <property type="project" value="UniProtKB-ARBA"/>
</dbReference>
<dbReference type="GO" id="GO:0005506">
    <property type="term" value="F:iron ion binding"/>
    <property type="evidence" value="ECO:0007669"/>
    <property type="project" value="InterPro"/>
</dbReference>
<dbReference type="PANTHER" id="PTHR24281">
    <property type="entry name" value="STEROID 21-HYDROXYLASE-RELATED"/>
    <property type="match status" value="1"/>
</dbReference>
<comment type="caution">
    <text evidence="3">The sequence shown here is derived from an EMBL/GenBank/DDBJ whole genome shotgun (WGS) entry which is preliminary data.</text>
</comment>
<dbReference type="Gene3D" id="1.10.630.10">
    <property type="entry name" value="Cytochrome P450"/>
    <property type="match status" value="1"/>
</dbReference>
<dbReference type="InterPro" id="IPR001128">
    <property type="entry name" value="Cyt_P450"/>
</dbReference>
<evidence type="ECO:0000313" key="3">
    <source>
        <dbReference type="EMBL" id="KAI3923379.1"/>
    </source>
</evidence>
<dbReference type="GO" id="GO:0004497">
    <property type="term" value="F:monooxygenase activity"/>
    <property type="evidence" value="ECO:0007669"/>
    <property type="project" value="UniProtKB-KW"/>
</dbReference>
<dbReference type="InterPro" id="IPR002401">
    <property type="entry name" value="Cyt_P450_E_grp-I"/>
</dbReference>
<dbReference type="GO" id="GO:0016705">
    <property type="term" value="F:oxidoreductase activity, acting on paired donors, with incorporation or reduction of molecular oxygen"/>
    <property type="evidence" value="ECO:0007669"/>
    <property type="project" value="InterPro"/>
</dbReference>
<dbReference type="EMBL" id="JAJJMB010008487">
    <property type="protein sequence ID" value="KAI3923379.1"/>
    <property type="molecule type" value="Genomic_DNA"/>
</dbReference>
<feature type="binding site" description="axial binding residue" evidence="1">
    <location>
        <position position="414"/>
    </location>
    <ligand>
        <name>heme</name>
        <dbReference type="ChEBI" id="CHEBI:30413"/>
    </ligand>
    <ligandPart>
        <name>Fe</name>
        <dbReference type="ChEBI" id="CHEBI:18248"/>
    </ligandPart>
</feature>